<dbReference type="CDD" id="cd02855">
    <property type="entry name" value="E_set_GBE_prok_N"/>
    <property type="match status" value="1"/>
</dbReference>
<keyword evidence="14" id="KW-1185">Reference proteome</keyword>
<dbReference type="GO" id="GO:0005978">
    <property type="term" value="P:glycogen biosynthetic process"/>
    <property type="evidence" value="ECO:0007669"/>
    <property type="project" value="UniProtKB-UniRule"/>
</dbReference>
<accession>A0AAW9Q069</accession>
<dbReference type="EC" id="2.4.1.18" evidence="10"/>
<feature type="active site" description="Nucleophile" evidence="10 11">
    <location>
        <position position="411"/>
    </location>
</feature>
<dbReference type="NCBIfam" id="NF003811">
    <property type="entry name" value="PRK05402.1"/>
    <property type="match status" value="1"/>
</dbReference>
<comment type="caution">
    <text evidence="13">The sequence shown here is derived from an EMBL/GenBank/DDBJ whole genome shotgun (WGS) entry which is preliminary data.</text>
</comment>
<dbReference type="Gene3D" id="3.20.20.80">
    <property type="entry name" value="Glycosidases"/>
    <property type="match status" value="1"/>
</dbReference>
<dbReference type="InterPro" id="IPR006047">
    <property type="entry name" value="GH13_cat_dom"/>
</dbReference>
<dbReference type="InterPro" id="IPR013783">
    <property type="entry name" value="Ig-like_fold"/>
</dbReference>
<evidence type="ECO:0000256" key="4">
    <source>
        <dbReference type="ARBA" id="ARBA00009000"/>
    </source>
</evidence>
<dbReference type="GO" id="GO:0005829">
    <property type="term" value="C:cytosol"/>
    <property type="evidence" value="ECO:0007669"/>
    <property type="project" value="TreeGrafter"/>
</dbReference>
<comment type="similarity">
    <text evidence="4 10">Belongs to the glycosyl hydrolase 13 family. GlgB subfamily.</text>
</comment>
<dbReference type="InterPro" id="IPR013780">
    <property type="entry name" value="Glyco_hydro_b"/>
</dbReference>
<reference evidence="13 14" key="1">
    <citation type="submission" date="2024-02" db="EMBL/GenBank/DDBJ databases">
        <title>Genome sequence of Aquincola sp. MAHUQ-54.</title>
        <authorList>
            <person name="Huq M.A."/>
        </authorList>
    </citation>
    <scope>NUCLEOTIDE SEQUENCE [LARGE SCALE GENOMIC DNA]</scope>
    <source>
        <strain evidence="13 14">MAHUQ-54</strain>
    </source>
</reference>
<dbReference type="FunFam" id="2.60.40.10:FF:000169">
    <property type="entry name" value="1,4-alpha-glucan branching enzyme GlgB"/>
    <property type="match status" value="1"/>
</dbReference>
<dbReference type="InterPro" id="IPR006048">
    <property type="entry name" value="A-amylase/branching_C"/>
</dbReference>
<dbReference type="SUPFAM" id="SSF51011">
    <property type="entry name" value="Glycosyl hydrolase domain"/>
    <property type="match status" value="1"/>
</dbReference>
<organism evidence="13 14">
    <name type="scientific">Aquincola agrisoli</name>
    <dbReference type="NCBI Taxonomy" id="3119538"/>
    <lineage>
        <taxon>Bacteria</taxon>
        <taxon>Pseudomonadati</taxon>
        <taxon>Pseudomonadota</taxon>
        <taxon>Betaproteobacteria</taxon>
        <taxon>Burkholderiales</taxon>
        <taxon>Sphaerotilaceae</taxon>
        <taxon>Aquincola</taxon>
    </lineage>
</organism>
<dbReference type="NCBIfam" id="TIGR01515">
    <property type="entry name" value="branching_enzym"/>
    <property type="match status" value="1"/>
</dbReference>
<dbReference type="InterPro" id="IPR037439">
    <property type="entry name" value="Branching_enzy"/>
</dbReference>
<dbReference type="InterPro" id="IPR054169">
    <property type="entry name" value="GlgB_N"/>
</dbReference>
<evidence type="ECO:0000256" key="2">
    <source>
        <dbReference type="ARBA" id="ARBA00002953"/>
    </source>
</evidence>
<evidence type="ECO:0000259" key="12">
    <source>
        <dbReference type="SMART" id="SM00642"/>
    </source>
</evidence>
<dbReference type="GO" id="GO:0004553">
    <property type="term" value="F:hydrolase activity, hydrolyzing O-glycosyl compounds"/>
    <property type="evidence" value="ECO:0007669"/>
    <property type="project" value="InterPro"/>
</dbReference>
<dbReference type="EMBL" id="JAZIBG010000017">
    <property type="protein sequence ID" value="MEF7613468.1"/>
    <property type="molecule type" value="Genomic_DNA"/>
</dbReference>
<keyword evidence="9 10" id="KW-0119">Carbohydrate metabolism</keyword>
<evidence type="ECO:0000256" key="3">
    <source>
        <dbReference type="ARBA" id="ARBA00004964"/>
    </source>
</evidence>
<dbReference type="RefSeq" id="WP_332288407.1">
    <property type="nucleotide sequence ID" value="NZ_JAZIBG010000017.1"/>
</dbReference>
<dbReference type="InterPro" id="IPR004193">
    <property type="entry name" value="Glyco_hydro_13_N"/>
</dbReference>
<dbReference type="HAMAP" id="MF_00685">
    <property type="entry name" value="GlgB"/>
    <property type="match status" value="1"/>
</dbReference>
<comment type="pathway">
    <text evidence="3 10">Glycan biosynthesis; glycogen biosynthesis.</text>
</comment>
<comment type="function">
    <text evidence="2 10">Catalyzes the formation of the alpha-1,6-glucosidic linkages in glycogen by scission of a 1,4-alpha-linked oligosaccharide from growing alpha-1,4-glucan chains and the subsequent attachment of the oligosaccharide to the alpha-1,6 position.</text>
</comment>
<evidence type="ECO:0000313" key="14">
    <source>
        <dbReference type="Proteomes" id="UP001336250"/>
    </source>
</evidence>
<dbReference type="InterPro" id="IPR014756">
    <property type="entry name" value="Ig_E-set"/>
</dbReference>
<feature type="active site" description="Proton donor" evidence="10 11">
    <location>
        <position position="464"/>
    </location>
</feature>
<dbReference type="Pfam" id="PF02922">
    <property type="entry name" value="CBM_48"/>
    <property type="match status" value="1"/>
</dbReference>
<protein>
    <recommendedName>
        <fullName evidence="10">1,4-alpha-glucan branching enzyme GlgB</fullName>
        <ecNumber evidence="10">2.4.1.18</ecNumber>
    </recommendedName>
    <alternativeName>
        <fullName evidence="10">1,4-alpha-D-glucan:1,4-alpha-D-glucan 6-glucosyl-transferase</fullName>
    </alternativeName>
    <alternativeName>
        <fullName evidence="10">Alpha-(1-&gt;4)-glucan branching enzyme</fullName>
    </alternativeName>
    <alternativeName>
        <fullName evidence="10">Glycogen branching enzyme</fullName>
        <shortName evidence="10">BE</shortName>
    </alternativeName>
</protein>
<keyword evidence="8 10" id="KW-0320">Glycogen biosynthesis</keyword>
<dbReference type="InterPro" id="IPR006407">
    <property type="entry name" value="GlgB"/>
</dbReference>
<gene>
    <name evidence="10 13" type="primary">glgB</name>
    <name evidence="13" type="ORF">V4F39_06045</name>
</gene>
<name>A0AAW9Q069_9BURK</name>
<dbReference type="SUPFAM" id="SSF51445">
    <property type="entry name" value="(Trans)glycosidases"/>
    <property type="match status" value="1"/>
</dbReference>
<dbReference type="FunFam" id="3.20.20.80:FF:000003">
    <property type="entry name" value="1,4-alpha-glucan branching enzyme GlgB"/>
    <property type="match status" value="1"/>
</dbReference>
<dbReference type="GO" id="GO:0043169">
    <property type="term" value="F:cation binding"/>
    <property type="evidence" value="ECO:0007669"/>
    <property type="project" value="InterPro"/>
</dbReference>
<keyword evidence="6 10" id="KW-0328">Glycosyltransferase</keyword>
<dbReference type="FunFam" id="2.60.40.1180:FF:000002">
    <property type="entry name" value="1,4-alpha-glucan branching enzyme GlgB"/>
    <property type="match status" value="1"/>
</dbReference>
<keyword evidence="5 10" id="KW-0321">Glycogen metabolism</keyword>
<dbReference type="SUPFAM" id="SSF81296">
    <property type="entry name" value="E set domains"/>
    <property type="match status" value="2"/>
</dbReference>
<dbReference type="Proteomes" id="UP001336250">
    <property type="component" value="Unassembled WGS sequence"/>
</dbReference>
<keyword evidence="7 10" id="KW-0808">Transferase</keyword>
<dbReference type="GO" id="GO:0003844">
    <property type="term" value="F:1,4-alpha-glucan branching enzyme activity"/>
    <property type="evidence" value="ECO:0007669"/>
    <property type="project" value="UniProtKB-UniRule"/>
</dbReference>
<proteinExistence type="inferred from homology"/>
<dbReference type="NCBIfam" id="NF008967">
    <property type="entry name" value="PRK12313.1"/>
    <property type="match status" value="1"/>
</dbReference>
<dbReference type="InterPro" id="IPR044143">
    <property type="entry name" value="GlgB_N_E_set_prok"/>
</dbReference>
<dbReference type="Pfam" id="PF02806">
    <property type="entry name" value="Alpha-amylase_C"/>
    <property type="match status" value="1"/>
</dbReference>
<evidence type="ECO:0000256" key="9">
    <source>
        <dbReference type="ARBA" id="ARBA00023277"/>
    </source>
</evidence>
<dbReference type="AlphaFoldDB" id="A0AAW9Q069"/>
<evidence type="ECO:0000256" key="11">
    <source>
        <dbReference type="PIRSR" id="PIRSR000463-1"/>
    </source>
</evidence>
<dbReference type="InterPro" id="IPR017853">
    <property type="entry name" value="GH"/>
</dbReference>
<evidence type="ECO:0000256" key="7">
    <source>
        <dbReference type="ARBA" id="ARBA00022679"/>
    </source>
</evidence>
<evidence type="ECO:0000256" key="8">
    <source>
        <dbReference type="ARBA" id="ARBA00023056"/>
    </source>
</evidence>
<dbReference type="PANTHER" id="PTHR43651:SF3">
    <property type="entry name" value="1,4-ALPHA-GLUCAN-BRANCHING ENZYME"/>
    <property type="match status" value="1"/>
</dbReference>
<evidence type="ECO:0000256" key="10">
    <source>
        <dbReference type="HAMAP-Rule" id="MF_00685"/>
    </source>
</evidence>
<sequence>MLPDHEIERLRSGRHADPFAVLGRHDDGSGAASRVWLRAWLPGAQAVAVLDAATGQPVGVLAPRHPDGFFEAPFASAPADYRWQVRWQDGGESVVDDPYRFPPLLGETDVWLLAEGTHLRPFEVLGAQPRELMGVEGTAFAVWAPNAQRVSVVGDFNHWNGAAHPMRLRSECGVWELFLPGVRAGARYKFELLDAQGHRLPQKADPYARASELRPSTASVVAPMPALRPPSAQRQAANALDAPVSLYEVHLGSWKRRPHEGNRWLTWDELADELVPYAQDMGFTHLELLPVSEHPFDGSWGYQPIGLYAPTSRFDAPGEGPGGFDRFVQRAHDAGLGVVIDWVPAHFPSDEHGLARFDGTHLYEHADPREGFHQDWNTLIYNFGRAEVRNFLVGNALYWLERHDVDGLRVDAVASMLYRDYSRKDGEWVPNEFGGRENLEAIGFLKRLNEVVGVERGQAVTIAEESTAFPAVSRPVYANGLGFHYKWNMGWMHDTLHYFGRDPLYRQHHHGEITFSLVYAFNENFVLPLSHDEVVHGKGSILARMPGDRWQRFANLRAYYGFMFGHPGKKLLFMGCEFAQEREWNHDASLDWHLLDDPMHRGVQSLVRDLNALYRRTPALHQRDFTPDGFEWLSHDDAHHSVLAFARRGADGRFIVVVCNLTPVVREGWRIGVPEPGHYREVLNTDAAAYGGSNVGTPFGAAASQAVAWHGHAQSLLLTLPPLATVFLELAS</sequence>
<feature type="domain" description="Glycosyl hydrolase family 13 catalytic" evidence="12">
    <location>
        <begin position="248"/>
        <end position="623"/>
    </location>
</feature>
<dbReference type="CDD" id="cd11322">
    <property type="entry name" value="AmyAc_Glg_BE"/>
    <property type="match status" value="1"/>
</dbReference>
<dbReference type="Pfam" id="PF22019">
    <property type="entry name" value="GlgB_N"/>
    <property type="match status" value="1"/>
</dbReference>
<evidence type="ECO:0000256" key="6">
    <source>
        <dbReference type="ARBA" id="ARBA00022676"/>
    </source>
</evidence>
<evidence type="ECO:0000256" key="1">
    <source>
        <dbReference type="ARBA" id="ARBA00000826"/>
    </source>
</evidence>
<comment type="subunit">
    <text evidence="10">Monomer.</text>
</comment>
<dbReference type="Gene3D" id="2.60.40.10">
    <property type="entry name" value="Immunoglobulins"/>
    <property type="match status" value="2"/>
</dbReference>
<dbReference type="PIRSF" id="PIRSF000463">
    <property type="entry name" value="GlgB"/>
    <property type="match status" value="1"/>
</dbReference>
<dbReference type="SMART" id="SM00642">
    <property type="entry name" value="Aamy"/>
    <property type="match status" value="1"/>
</dbReference>
<evidence type="ECO:0000313" key="13">
    <source>
        <dbReference type="EMBL" id="MEF7613468.1"/>
    </source>
</evidence>
<comment type="catalytic activity">
    <reaction evidence="1 10">
        <text>Transfers a segment of a (1-&gt;4)-alpha-D-glucan chain to a primary hydroxy group in a similar glucan chain.</text>
        <dbReference type="EC" id="2.4.1.18"/>
    </reaction>
</comment>
<dbReference type="PANTHER" id="PTHR43651">
    <property type="entry name" value="1,4-ALPHA-GLUCAN-BRANCHING ENZYME"/>
    <property type="match status" value="1"/>
</dbReference>
<dbReference type="Gene3D" id="2.60.40.1180">
    <property type="entry name" value="Golgi alpha-mannosidase II"/>
    <property type="match status" value="1"/>
</dbReference>
<evidence type="ECO:0000256" key="5">
    <source>
        <dbReference type="ARBA" id="ARBA00022600"/>
    </source>
</evidence>